<dbReference type="GO" id="GO:0032259">
    <property type="term" value="P:methylation"/>
    <property type="evidence" value="ECO:0007669"/>
    <property type="project" value="UniProtKB-KW"/>
</dbReference>
<protein>
    <submittedName>
        <fullName evidence="1">[LSU ribosomal protein L11P]-lysine N-methyltransferase</fullName>
    </submittedName>
</protein>
<dbReference type="AlphaFoldDB" id="K1S5G7"/>
<dbReference type="EMBL" id="AJWZ01010253">
    <property type="protein sequence ID" value="EKC48990.1"/>
    <property type="molecule type" value="Genomic_DNA"/>
</dbReference>
<keyword evidence="1" id="KW-0689">Ribosomal protein</keyword>
<dbReference type="GO" id="GO:0008168">
    <property type="term" value="F:methyltransferase activity"/>
    <property type="evidence" value="ECO:0007669"/>
    <property type="project" value="UniProtKB-KW"/>
</dbReference>
<proteinExistence type="predicted"/>
<dbReference type="GO" id="GO:0005840">
    <property type="term" value="C:ribosome"/>
    <property type="evidence" value="ECO:0007669"/>
    <property type="project" value="UniProtKB-KW"/>
</dbReference>
<keyword evidence="1" id="KW-0808">Transferase</keyword>
<keyword evidence="1" id="KW-0687">Ribonucleoprotein</keyword>
<accession>K1S5G7</accession>
<sequence length="87" mass="10068">MKWNKYKLKTTTQAEDFVSGVLMELGISGIQVEDNVQISQEDKEKQFIDYLADLPEDDGTAYISFYTEEDDNAEQLLDQLREKLKEA</sequence>
<organism evidence="1">
    <name type="scientific">human gut metagenome</name>
    <dbReference type="NCBI Taxonomy" id="408170"/>
    <lineage>
        <taxon>unclassified sequences</taxon>
        <taxon>metagenomes</taxon>
        <taxon>organismal metagenomes</taxon>
    </lineage>
</organism>
<comment type="caution">
    <text evidence="1">The sequence shown here is derived from an EMBL/GenBank/DDBJ whole genome shotgun (WGS) entry which is preliminary data.</text>
</comment>
<feature type="non-terminal residue" evidence="1">
    <location>
        <position position="87"/>
    </location>
</feature>
<keyword evidence="1" id="KW-0489">Methyltransferase</keyword>
<dbReference type="Pfam" id="PF06325">
    <property type="entry name" value="PrmA"/>
    <property type="match status" value="1"/>
</dbReference>
<gene>
    <name evidence="1" type="ORF">OBE_14876</name>
</gene>
<reference evidence="1" key="1">
    <citation type="journal article" date="2013" name="Environ. Microbiol.">
        <title>Microbiota from the distal guts of lean and obese adolescents exhibit partial functional redundancy besides clear differences in community structure.</title>
        <authorList>
            <person name="Ferrer M."/>
            <person name="Ruiz A."/>
            <person name="Lanza F."/>
            <person name="Haange S.B."/>
            <person name="Oberbach A."/>
            <person name="Till H."/>
            <person name="Bargiela R."/>
            <person name="Campoy C."/>
            <person name="Segura M.T."/>
            <person name="Richter M."/>
            <person name="von Bergen M."/>
            <person name="Seifert J."/>
            <person name="Suarez A."/>
        </authorList>
    </citation>
    <scope>NUCLEOTIDE SEQUENCE</scope>
</reference>
<evidence type="ECO:0000313" key="1">
    <source>
        <dbReference type="EMBL" id="EKC48990.1"/>
    </source>
</evidence>
<name>K1S5G7_9ZZZZ</name>